<protein>
    <recommendedName>
        <fullName evidence="1">N-acetyltransferase domain-containing protein</fullName>
    </recommendedName>
</protein>
<feature type="domain" description="N-acetyltransferase" evidence="1">
    <location>
        <begin position="6"/>
        <end position="166"/>
    </location>
</feature>
<dbReference type="CDD" id="cd04301">
    <property type="entry name" value="NAT_SF"/>
    <property type="match status" value="1"/>
</dbReference>
<dbReference type="Proteomes" id="UP000271889">
    <property type="component" value="Unassembled WGS sequence"/>
</dbReference>
<proteinExistence type="predicted"/>
<evidence type="ECO:0000313" key="3">
    <source>
        <dbReference type="Proteomes" id="UP000271889"/>
    </source>
</evidence>
<dbReference type="OrthoDB" id="6418983at2759"/>
<dbReference type="Gene3D" id="3.40.630.30">
    <property type="match status" value="1"/>
</dbReference>
<dbReference type="GO" id="GO:0016747">
    <property type="term" value="F:acyltransferase activity, transferring groups other than amino-acyl groups"/>
    <property type="evidence" value="ECO:0007669"/>
    <property type="project" value="InterPro"/>
</dbReference>
<dbReference type="Pfam" id="PF06852">
    <property type="entry name" value="DUF1248"/>
    <property type="match status" value="1"/>
</dbReference>
<dbReference type="AlphaFoldDB" id="A0A3P7PWB7"/>
<reference evidence="2 3" key="1">
    <citation type="submission" date="2018-11" db="EMBL/GenBank/DDBJ databases">
        <authorList>
            <consortium name="Pathogen Informatics"/>
        </authorList>
    </citation>
    <scope>NUCLEOTIDE SEQUENCE [LARGE SCALE GENOMIC DNA]</scope>
</reference>
<evidence type="ECO:0000313" key="2">
    <source>
        <dbReference type="EMBL" id="VDN23149.1"/>
    </source>
</evidence>
<sequence>MEKSLENVEIVTNPDDNHWHEIVEWMAKEVEWPFTHEDLDTWKKSFCGKFWLYVAVVKENKQAIGCVMLMSEPPASGKAEDIVYVVGICSVLGAYYVREEWRKYGVGNTLFSKIMEVTHGSNVALIGEPSMSPRYASKYGFDKMPDYRNDMAIIPTTHIVIPKADPNYILKDINEIDAKKLAIYDSSASMFDRAEYLLNFITSSNCFTKVSPSSVRLAKK</sequence>
<dbReference type="EMBL" id="UYRV01107193">
    <property type="protein sequence ID" value="VDN23149.1"/>
    <property type="molecule type" value="Genomic_DNA"/>
</dbReference>
<dbReference type="PANTHER" id="PTHR47408">
    <property type="entry name" value="PROTEIN CBG01304-RELATED"/>
    <property type="match status" value="1"/>
</dbReference>
<accession>A0A3P7PWB7</accession>
<organism evidence="2 3">
    <name type="scientific">Cylicostephanus goldi</name>
    <name type="common">Nematode worm</name>
    <dbReference type="NCBI Taxonomy" id="71465"/>
    <lineage>
        <taxon>Eukaryota</taxon>
        <taxon>Metazoa</taxon>
        <taxon>Ecdysozoa</taxon>
        <taxon>Nematoda</taxon>
        <taxon>Chromadorea</taxon>
        <taxon>Rhabditida</taxon>
        <taxon>Rhabditina</taxon>
        <taxon>Rhabditomorpha</taxon>
        <taxon>Strongyloidea</taxon>
        <taxon>Strongylidae</taxon>
        <taxon>Cylicostephanus</taxon>
    </lineage>
</organism>
<dbReference type="SUPFAM" id="SSF55729">
    <property type="entry name" value="Acyl-CoA N-acyltransferases (Nat)"/>
    <property type="match status" value="1"/>
</dbReference>
<dbReference type="InterPro" id="IPR016181">
    <property type="entry name" value="Acyl_CoA_acyltransferase"/>
</dbReference>
<dbReference type="InterPro" id="IPR000182">
    <property type="entry name" value="GNAT_dom"/>
</dbReference>
<dbReference type="PANTHER" id="PTHR47408:SF1">
    <property type="entry name" value="N-ACETYLTRANSFERASE DOMAIN-CONTAINING PROTEIN"/>
    <property type="match status" value="1"/>
</dbReference>
<gene>
    <name evidence="2" type="ORF">CGOC_LOCUS9505</name>
</gene>
<evidence type="ECO:0000259" key="1">
    <source>
        <dbReference type="PROSITE" id="PS51186"/>
    </source>
</evidence>
<keyword evidence="3" id="KW-1185">Reference proteome</keyword>
<dbReference type="InterPro" id="IPR009658">
    <property type="entry name" value="DUF1248"/>
</dbReference>
<dbReference type="PROSITE" id="PS51186">
    <property type="entry name" value="GNAT"/>
    <property type="match status" value="1"/>
</dbReference>
<name>A0A3P7PWB7_CYLGO</name>